<dbReference type="PANTHER" id="PTHR35038:SF8">
    <property type="entry name" value="C-TYPE POLYHEME CYTOCHROME OMCC"/>
    <property type="match status" value="1"/>
</dbReference>
<accession>A0A9X0W8W7</accession>
<dbReference type="PANTHER" id="PTHR35038">
    <property type="entry name" value="DISSIMILATORY SULFITE REDUCTASE SIRA"/>
    <property type="match status" value="1"/>
</dbReference>
<keyword evidence="1 3" id="KW-0732">Signal</keyword>
<feature type="chain" id="PRO_5040775969" evidence="3">
    <location>
        <begin position="28"/>
        <end position="434"/>
    </location>
</feature>
<dbReference type="InterPro" id="IPR023155">
    <property type="entry name" value="Cyt_c-552/4"/>
</dbReference>
<sequence>MSRPTCIHSVVTTLLFALLALPSFVIAAEGESIHHVSAEVCANCHQDIYKQWKGSMHANSTALKDPIHGTFYQMVAGSPTEEGVLHKASGKYPICLQCHAPNAAIDKTTKLDAMAAYSEGVNCVACHTLKSYKGIQGKDGKLQLGLKAYEVSDILQAPAGINDGVSKLASAGDDLFGGAGLADSSQKPNPHLGEPVEYEGEEIPALAMEANPRLMKTSDACMGCHDQRNNPHGVPLCQTGNEYMASGSQVNCLSCHMPIANGMADHSMGGGHDPAMLKRAVVFDVNAVEDGDILKTTVYLKNQLPHAMPTGAPFRNLFLKLTAYDDQGNVVWQNAEGHPSKSDPQAYFSYSITDDEGMPAPPPTATKPGDDTRLKPHEERELVYDIPAEGVVLVRGELFYNLLWPGLVKKFDHLPTDLTDPVLIADYEQTIAVN</sequence>
<feature type="signal peptide" evidence="3">
    <location>
        <begin position="1"/>
        <end position="27"/>
    </location>
</feature>
<dbReference type="EMBL" id="NRRY01000017">
    <property type="protein sequence ID" value="MBK1619041.1"/>
    <property type="molecule type" value="Genomic_DNA"/>
</dbReference>
<dbReference type="Gene3D" id="1.10.1130.10">
    <property type="entry name" value="Flavocytochrome C3, Chain A"/>
    <property type="match status" value="1"/>
</dbReference>
<dbReference type="InterPro" id="IPR051829">
    <property type="entry name" value="Multiheme_Cytochr_ET"/>
</dbReference>
<proteinExistence type="predicted"/>
<evidence type="ECO:0000256" key="2">
    <source>
        <dbReference type="SAM" id="MobiDB-lite"/>
    </source>
</evidence>
<evidence type="ECO:0000259" key="4">
    <source>
        <dbReference type="Pfam" id="PF13435"/>
    </source>
</evidence>
<dbReference type="InterPro" id="IPR036280">
    <property type="entry name" value="Multihaem_cyt_sf"/>
</dbReference>
<dbReference type="SUPFAM" id="SSF48695">
    <property type="entry name" value="Multiheme cytochromes"/>
    <property type="match status" value="2"/>
</dbReference>
<dbReference type="Pfam" id="PF13435">
    <property type="entry name" value="Cytochrome_C554"/>
    <property type="match status" value="1"/>
</dbReference>
<evidence type="ECO:0000313" key="6">
    <source>
        <dbReference type="Proteomes" id="UP001138768"/>
    </source>
</evidence>
<dbReference type="RefSeq" id="WP_200243928.1">
    <property type="nucleotide sequence ID" value="NZ_NRRY01000017.1"/>
</dbReference>
<name>A0A9X0W8W7_9GAMM</name>
<organism evidence="5 6">
    <name type="scientific">Lamprobacter modestohalophilus</name>
    <dbReference type="NCBI Taxonomy" id="1064514"/>
    <lineage>
        <taxon>Bacteria</taxon>
        <taxon>Pseudomonadati</taxon>
        <taxon>Pseudomonadota</taxon>
        <taxon>Gammaproteobacteria</taxon>
        <taxon>Chromatiales</taxon>
        <taxon>Chromatiaceae</taxon>
        <taxon>Lamprobacter</taxon>
    </lineage>
</organism>
<evidence type="ECO:0000313" key="5">
    <source>
        <dbReference type="EMBL" id="MBK1619041.1"/>
    </source>
</evidence>
<feature type="domain" description="Cytochrome c-552/4" evidence="4">
    <location>
        <begin position="40"/>
        <end position="128"/>
    </location>
</feature>
<dbReference type="AlphaFoldDB" id="A0A9X0W8W7"/>
<feature type="region of interest" description="Disordered" evidence="2">
    <location>
        <begin position="354"/>
        <end position="373"/>
    </location>
</feature>
<comment type="caution">
    <text evidence="5">The sequence shown here is derived from an EMBL/GenBank/DDBJ whole genome shotgun (WGS) entry which is preliminary data.</text>
</comment>
<reference evidence="5 6" key="1">
    <citation type="journal article" date="2020" name="Microorganisms">
        <title>Osmotic Adaptation and Compatible Solute Biosynthesis of Phototrophic Bacteria as Revealed from Genome Analyses.</title>
        <authorList>
            <person name="Imhoff J.F."/>
            <person name="Rahn T."/>
            <person name="Kunzel S."/>
            <person name="Keller A."/>
            <person name="Neulinger S.C."/>
        </authorList>
    </citation>
    <scope>NUCLEOTIDE SEQUENCE [LARGE SCALE GENOMIC DNA]</scope>
    <source>
        <strain evidence="5 6">DSM 25653</strain>
    </source>
</reference>
<dbReference type="Proteomes" id="UP001138768">
    <property type="component" value="Unassembled WGS sequence"/>
</dbReference>
<evidence type="ECO:0000256" key="1">
    <source>
        <dbReference type="ARBA" id="ARBA00022729"/>
    </source>
</evidence>
<evidence type="ECO:0000256" key="3">
    <source>
        <dbReference type="SAM" id="SignalP"/>
    </source>
</evidence>
<protein>
    <submittedName>
        <fullName evidence="5">Cytochrome c family protein</fullName>
    </submittedName>
</protein>
<gene>
    <name evidence="5" type="ORF">CKO42_11485</name>
</gene>
<keyword evidence="6" id="KW-1185">Reference proteome</keyword>